<feature type="transmembrane region" description="Helical" evidence="2">
    <location>
        <begin position="38"/>
        <end position="59"/>
    </location>
</feature>
<feature type="region of interest" description="Disordered" evidence="1">
    <location>
        <begin position="78"/>
        <end position="104"/>
    </location>
</feature>
<dbReference type="Proteomes" id="UP001140206">
    <property type="component" value="Chromosome 3"/>
</dbReference>
<evidence type="ECO:0000256" key="1">
    <source>
        <dbReference type="SAM" id="MobiDB-lite"/>
    </source>
</evidence>
<keyword evidence="4" id="KW-1185">Reference proteome</keyword>
<dbReference type="PANTHER" id="PTHR37225">
    <property type="entry name" value="OSJNBA0011F23.3 PROTEIN"/>
    <property type="match status" value="1"/>
</dbReference>
<evidence type="ECO:0000313" key="3">
    <source>
        <dbReference type="EMBL" id="KAJ4782945.1"/>
    </source>
</evidence>
<keyword evidence="2" id="KW-0812">Transmembrane</keyword>
<gene>
    <name evidence="3" type="ORF">LUZ62_067202</name>
</gene>
<organism evidence="3 4">
    <name type="scientific">Rhynchospora pubera</name>
    <dbReference type="NCBI Taxonomy" id="906938"/>
    <lineage>
        <taxon>Eukaryota</taxon>
        <taxon>Viridiplantae</taxon>
        <taxon>Streptophyta</taxon>
        <taxon>Embryophyta</taxon>
        <taxon>Tracheophyta</taxon>
        <taxon>Spermatophyta</taxon>
        <taxon>Magnoliopsida</taxon>
        <taxon>Liliopsida</taxon>
        <taxon>Poales</taxon>
        <taxon>Cyperaceae</taxon>
        <taxon>Cyperoideae</taxon>
        <taxon>Rhynchosporeae</taxon>
        <taxon>Rhynchospora</taxon>
    </lineage>
</organism>
<sequence length="104" mass="11786">MGQSKPMTVASYDDLELQAISLRDKRKKLEMEGGVAQIALPVLGILAAAAATFYIVSFMELREQSFRALDDLDDEGTDEFKSLVSSRERRARRKPRSRREPPKK</sequence>
<dbReference type="AlphaFoldDB" id="A0AAV8ENI2"/>
<protein>
    <submittedName>
        <fullName evidence="3">3-isopropylmalate dehydratase large subunit</fullName>
    </submittedName>
</protein>
<dbReference type="PANTHER" id="PTHR37225:SF1">
    <property type="entry name" value="OS04G0657900 PROTEIN"/>
    <property type="match status" value="1"/>
</dbReference>
<reference evidence="3" key="1">
    <citation type="submission" date="2022-08" db="EMBL/GenBank/DDBJ databases">
        <authorList>
            <person name="Marques A."/>
        </authorList>
    </citation>
    <scope>NUCLEOTIDE SEQUENCE</scope>
    <source>
        <strain evidence="3">RhyPub2mFocal</strain>
        <tissue evidence="3">Leaves</tissue>
    </source>
</reference>
<comment type="caution">
    <text evidence="3">The sequence shown here is derived from an EMBL/GenBank/DDBJ whole genome shotgun (WGS) entry which is preliminary data.</text>
</comment>
<dbReference type="EMBL" id="JAMFTS010000003">
    <property type="protein sequence ID" value="KAJ4782945.1"/>
    <property type="molecule type" value="Genomic_DNA"/>
</dbReference>
<keyword evidence="2" id="KW-1133">Transmembrane helix</keyword>
<evidence type="ECO:0000256" key="2">
    <source>
        <dbReference type="SAM" id="Phobius"/>
    </source>
</evidence>
<name>A0AAV8ENI2_9POAL</name>
<proteinExistence type="predicted"/>
<accession>A0AAV8ENI2</accession>
<evidence type="ECO:0000313" key="4">
    <source>
        <dbReference type="Proteomes" id="UP001140206"/>
    </source>
</evidence>
<keyword evidence="2" id="KW-0472">Membrane</keyword>